<dbReference type="STRING" id="1432788.BU202_03750"/>
<dbReference type="GO" id="GO:0005829">
    <property type="term" value="C:cytosol"/>
    <property type="evidence" value="ECO:0007669"/>
    <property type="project" value="TreeGrafter"/>
</dbReference>
<gene>
    <name evidence="1" type="ORF">E4T82_00660</name>
</gene>
<evidence type="ECO:0000313" key="1">
    <source>
        <dbReference type="EMBL" id="TFU99030.1"/>
    </source>
</evidence>
<dbReference type="InterPro" id="IPR000944">
    <property type="entry name" value="Tscrpt_reg_Rrf2"/>
</dbReference>
<dbReference type="Gene3D" id="1.10.10.10">
    <property type="entry name" value="Winged helix-like DNA-binding domain superfamily/Winged helix DNA-binding domain"/>
    <property type="match status" value="1"/>
</dbReference>
<dbReference type="PANTHER" id="PTHR33221:SF15">
    <property type="entry name" value="HTH-TYPE TRANSCRIPTIONAL REGULATOR YWGB-RELATED"/>
    <property type="match status" value="1"/>
</dbReference>
<dbReference type="SUPFAM" id="SSF46785">
    <property type="entry name" value="Winged helix' DNA-binding domain"/>
    <property type="match status" value="1"/>
</dbReference>
<sequence>MQISSRFTIATHILVVLGLEGEAFKVTSDYLAGSVGVNPVIIRNVLSQLKAAKLVTVARGTGGAKIVQPFAQISLYDVYEAVDSLGKSSQLFGFHDNPNPDCNVGRNIHAVLDGRLEAAQKALEHQLRQTTLADLVREAQEKSRLGGNKI</sequence>
<evidence type="ECO:0000313" key="2">
    <source>
        <dbReference type="Proteomes" id="UP000297253"/>
    </source>
</evidence>
<dbReference type="PANTHER" id="PTHR33221">
    <property type="entry name" value="WINGED HELIX-TURN-HELIX TRANSCRIPTIONAL REGULATOR, RRF2 FAMILY"/>
    <property type="match status" value="1"/>
</dbReference>
<dbReference type="GO" id="GO:0003700">
    <property type="term" value="F:DNA-binding transcription factor activity"/>
    <property type="evidence" value="ECO:0007669"/>
    <property type="project" value="TreeGrafter"/>
</dbReference>
<organism evidence="1 2">
    <name type="scientific">Streptococcus cuniculi</name>
    <dbReference type="NCBI Taxonomy" id="1432788"/>
    <lineage>
        <taxon>Bacteria</taxon>
        <taxon>Bacillati</taxon>
        <taxon>Bacillota</taxon>
        <taxon>Bacilli</taxon>
        <taxon>Lactobacillales</taxon>
        <taxon>Streptococcaceae</taxon>
        <taxon>Streptococcus</taxon>
    </lineage>
</organism>
<dbReference type="FunFam" id="1.10.10.10:FF:000138">
    <property type="entry name" value="Rrf2 family transcriptional regulator"/>
    <property type="match status" value="1"/>
</dbReference>
<protein>
    <submittedName>
        <fullName evidence="1">Rrf2 family transcriptional regulator</fullName>
    </submittedName>
</protein>
<dbReference type="Pfam" id="PF02082">
    <property type="entry name" value="Rrf2"/>
    <property type="match status" value="1"/>
</dbReference>
<dbReference type="Proteomes" id="UP000297253">
    <property type="component" value="Unassembled WGS sequence"/>
</dbReference>
<dbReference type="InterPro" id="IPR036390">
    <property type="entry name" value="WH_DNA-bd_sf"/>
</dbReference>
<proteinExistence type="predicted"/>
<dbReference type="PROSITE" id="PS51197">
    <property type="entry name" value="HTH_RRF2_2"/>
    <property type="match status" value="1"/>
</dbReference>
<dbReference type="RefSeq" id="WP_135181152.1">
    <property type="nucleotide sequence ID" value="NZ_JADGKZ010000001.1"/>
</dbReference>
<reference evidence="1 2" key="1">
    <citation type="submission" date="2019-03" db="EMBL/GenBank/DDBJ databases">
        <title>Diversity of the mouse oral microbiome.</title>
        <authorList>
            <person name="Joseph S."/>
            <person name="Aduse-Opoku J."/>
            <person name="Curtis M."/>
            <person name="Wade W."/>
            <person name="Hashim A."/>
        </authorList>
    </citation>
    <scope>NUCLEOTIDE SEQUENCE [LARGE SCALE GENOMIC DNA]</scope>
    <source>
        <strain evidence="1 2">WM131</strain>
    </source>
</reference>
<comment type="caution">
    <text evidence="1">The sequence shown here is derived from an EMBL/GenBank/DDBJ whole genome shotgun (WGS) entry which is preliminary data.</text>
</comment>
<accession>A0A4Y9JDC0</accession>
<name>A0A4Y9JDC0_9STRE</name>
<dbReference type="EMBL" id="SPPD01000001">
    <property type="protein sequence ID" value="TFU99030.1"/>
    <property type="molecule type" value="Genomic_DNA"/>
</dbReference>
<dbReference type="InterPro" id="IPR036388">
    <property type="entry name" value="WH-like_DNA-bd_sf"/>
</dbReference>
<dbReference type="AlphaFoldDB" id="A0A4Y9JDC0"/>
<dbReference type="OrthoDB" id="213028at2"/>